<evidence type="ECO:0000256" key="4">
    <source>
        <dbReference type="ARBA" id="ARBA00022723"/>
    </source>
</evidence>
<dbReference type="SUPFAM" id="SSF56219">
    <property type="entry name" value="DNase I-like"/>
    <property type="match status" value="1"/>
</dbReference>
<dbReference type="InterPro" id="IPR051547">
    <property type="entry name" value="TDP2-like"/>
</dbReference>
<evidence type="ECO:0000256" key="3">
    <source>
        <dbReference type="ARBA" id="ARBA00022722"/>
    </source>
</evidence>
<gene>
    <name evidence="10" type="ORF">BDD39_001170</name>
</gene>
<evidence type="ECO:0000256" key="7">
    <source>
        <dbReference type="ARBA" id="ARBA00022842"/>
    </source>
</evidence>
<evidence type="ECO:0000313" key="11">
    <source>
        <dbReference type="Proteomes" id="UP000532769"/>
    </source>
</evidence>
<evidence type="ECO:0000256" key="1">
    <source>
        <dbReference type="ARBA" id="ARBA00001936"/>
    </source>
</evidence>
<reference evidence="10 11" key="1">
    <citation type="submission" date="2020-03" db="EMBL/GenBank/DDBJ databases">
        <title>Genomic Encyclopedia of Archaeal and Bacterial Type Strains, Phase II (KMG-II): from individual species to whole genera.</title>
        <authorList>
            <person name="Goeker M."/>
        </authorList>
    </citation>
    <scope>NUCLEOTIDE SEQUENCE [LARGE SCALE GENOMIC DNA]</scope>
    <source>
        <strain evidence="10 11">DSM 4749</strain>
    </source>
</reference>
<keyword evidence="10" id="KW-0255">Endonuclease</keyword>
<dbReference type="PANTHER" id="PTHR15822">
    <property type="entry name" value="TRAF AND TNF RECEPTOR-ASSOCIATED PROTEIN"/>
    <property type="match status" value="1"/>
</dbReference>
<evidence type="ECO:0000256" key="2">
    <source>
        <dbReference type="ARBA" id="ARBA00001946"/>
    </source>
</evidence>
<organism evidence="10 11">
    <name type="scientific">Saccharococcus thermophilus</name>
    <dbReference type="NCBI Taxonomy" id="29396"/>
    <lineage>
        <taxon>Bacteria</taxon>
        <taxon>Bacillati</taxon>
        <taxon>Bacillota</taxon>
        <taxon>Bacilli</taxon>
        <taxon>Bacillales</taxon>
        <taxon>Anoxybacillaceae</taxon>
        <taxon>Saccharococcus</taxon>
    </lineage>
</organism>
<dbReference type="GO" id="GO:0046872">
    <property type="term" value="F:metal ion binding"/>
    <property type="evidence" value="ECO:0007669"/>
    <property type="project" value="UniProtKB-KW"/>
</dbReference>
<name>A0A846MEP8_9BACL</name>
<dbReference type="PANTHER" id="PTHR15822:SF4">
    <property type="entry name" value="TYROSYL-DNA PHOSPHODIESTERASE 2"/>
    <property type="match status" value="1"/>
</dbReference>
<dbReference type="InterPro" id="IPR005135">
    <property type="entry name" value="Endo/exonuclease/phosphatase"/>
</dbReference>
<keyword evidence="10" id="KW-0269">Exonuclease</keyword>
<evidence type="ECO:0000256" key="5">
    <source>
        <dbReference type="ARBA" id="ARBA00022763"/>
    </source>
</evidence>
<sequence>MEKKKKYGEYEYDFRDSRDDHDNAKMKNYFSFMTWNLYLGADLTPILTAVPEQIPQRVTEVFRQFLATNFPVRVKEIARQIVSKKPDLIGLQEAELWQLIVPGLPIVTYDFVGLLLNELRKRGLHYEVAAKNENFSVQLPTSQGNLIRLLDRDVIILIRKRSGVKVIRRQEANFKTNLTVQARGRSFQILRGWSSVDVKANGRTFRVINTHLEPVSPMVQVAQGNELLKGPADTNLPLIVLGDLNSNADGTGTPTYSNFIDAGFQDVWIEVGKGQGFTCCQDPGLLNAVSSLNRRIDFILFKNGWKPMVPSRILCNVNGVGFL</sequence>
<keyword evidence="11" id="KW-1185">Reference proteome</keyword>
<dbReference type="GO" id="GO:0004519">
    <property type="term" value="F:endonuclease activity"/>
    <property type="evidence" value="ECO:0007669"/>
    <property type="project" value="UniProtKB-KW"/>
</dbReference>
<dbReference type="RefSeq" id="WP_243845996.1">
    <property type="nucleotide sequence ID" value="NZ_JAASRS010000001.1"/>
</dbReference>
<dbReference type="GO" id="GO:0006281">
    <property type="term" value="P:DNA repair"/>
    <property type="evidence" value="ECO:0007669"/>
    <property type="project" value="UniProtKB-KW"/>
</dbReference>
<accession>A0A846MEP8</accession>
<feature type="domain" description="Endonuclease/exonuclease/phosphatase" evidence="9">
    <location>
        <begin position="33"/>
        <end position="307"/>
    </location>
</feature>
<dbReference type="Gene3D" id="3.60.10.10">
    <property type="entry name" value="Endonuclease/exonuclease/phosphatase"/>
    <property type="match status" value="1"/>
</dbReference>
<keyword evidence="4" id="KW-0479">Metal-binding</keyword>
<dbReference type="EMBL" id="JAASRS010000001">
    <property type="protein sequence ID" value="NIK14660.1"/>
    <property type="molecule type" value="Genomic_DNA"/>
</dbReference>
<keyword evidence="3" id="KW-0540">Nuclease</keyword>
<evidence type="ECO:0000259" key="9">
    <source>
        <dbReference type="Pfam" id="PF03372"/>
    </source>
</evidence>
<keyword evidence="8" id="KW-0234">DNA repair</keyword>
<keyword evidence="7" id="KW-0460">Magnesium</keyword>
<dbReference type="Pfam" id="PF03372">
    <property type="entry name" value="Exo_endo_phos"/>
    <property type="match status" value="1"/>
</dbReference>
<dbReference type="InterPro" id="IPR036691">
    <property type="entry name" value="Endo/exonu/phosph_ase_sf"/>
</dbReference>
<comment type="caution">
    <text evidence="10">The sequence shown here is derived from an EMBL/GenBank/DDBJ whole genome shotgun (WGS) entry which is preliminary data.</text>
</comment>
<dbReference type="Proteomes" id="UP000532769">
    <property type="component" value="Unassembled WGS sequence"/>
</dbReference>
<dbReference type="GO" id="GO:0004527">
    <property type="term" value="F:exonuclease activity"/>
    <property type="evidence" value="ECO:0007669"/>
    <property type="project" value="UniProtKB-KW"/>
</dbReference>
<dbReference type="AlphaFoldDB" id="A0A846MEP8"/>
<comment type="cofactor">
    <cofactor evidence="1">
        <name>Mn(2+)</name>
        <dbReference type="ChEBI" id="CHEBI:29035"/>
    </cofactor>
</comment>
<keyword evidence="6 10" id="KW-0378">Hydrolase</keyword>
<protein>
    <submittedName>
        <fullName evidence="10">Endonuclease/exonuclease/phosphatase family metal-dependent hydrolase</fullName>
    </submittedName>
</protein>
<proteinExistence type="predicted"/>
<evidence type="ECO:0000313" key="10">
    <source>
        <dbReference type="EMBL" id="NIK14660.1"/>
    </source>
</evidence>
<evidence type="ECO:0000256" key="8">
    <source>
        <dbReference type="ARBA" id="ARBA00023204"/>
    </source>
</evidence>
<keyword evidence="5" id="KW-0227">DNA damage</keyword>
<comment type="cofactor">
    <cofactor evidence="2">
        <name>Mg(2+)</name>
        <dbReference type="ChEBI" id="CHEBI:18420"/>
    </cofactor>
</comment>
<evidence type="ECO:0000256" key="6">
    <source>
        <dbReference type="ARBA" id="ARBA00022801"/>
    </source>
</evidence>